<dbReference type="EMBL" id="JAHRHJ020000009">
    <property type="protein sequence ID" value="KAH9301361.1"/>
    <property type="molecule type" value="Genomic_DNA"/>
</dbReference>
<evidence type="ECO:0000313" key="2">
    <source>
        <dbReference type="Proteomes" id="UP000824469"/>
    </source>
</evidence>
<feature type="non-terminal residue" evidence="1">
    <location>
        <position position="1"/>
    </location>
</feature>
<accession>A0AA38FH65</accession>
<proteinExistence type="predicted"/>
<evidence type="ECO:0000313" key="1">
    <source>
        <dbReference type="EMBL" id="KAH9301361.1"/>
    </source>
</evidence>
<sequence>VLVEVKARILGRNDRVRFLEDELEKKKELMEKRKDLKKEEFINTQLRYDLKEEKLKLHEVSMKVEMITYAIFLKHPNLAPPEKKYELSFLC</sequence>
<keyword evidence="2" id="KW-1185">Reference proteome</keyword>
<comment type="caution">
    <text evidence="1">The sequence shown here is derived from an EMBL/GenBank/DDBJ whole genome shotgun (WGS) entry which is preliminary data.</text>
</comment>
<organism evidence="1 2">
    <name type="scientific">Taxus chinensis</name>
    <name type="common">Chinese yew</name>
    <name type="synonym">Taxus wallichiana var. chinensis</name>
    <dbReference type="NCBI Taxonomy" id="29808"/>
    <lineage>
        <taxon>Eukaryota</taxon>
        <taxon>Viridiplantae</taxon>
        <taxon>Streptophyta</taxon>
        <taxon>Embryophyta</taxon>
        <taxon>Tracheophyta</taxon>
        <taxon>Spermatophyta</taxon>
        <taxon>Pinopsida</taxon>
        <taxon>Pinidae</taxon>
        <taxon>Conifers II</taxon>
        <taxon>Cupressales</taxon>
        <taxon>Taxaceae</taxon>
        <taxon>Taxus</taxon>
    </lineage>
</organism>
<name>A0AA38FH65_TAXCH</name>
<gene>
    <name evidence="1" type="ORF">KI387_012944</name>
</gene>
<reference evidence="1 2" key="1">
    <citation type="journal article" date="2021" name="Nat. Plants">
        <title>The Taxus genome provides insights into paclitaxel biosynthesis.</title>
        <authorList>
            <person name="Xiong X."/>
            <person name="Gou J."/>
            <person name="Liao Q."/>
            <person name="Li Y."/>
            <person name="Zhou Q."/>
            <person name="Bi G."/>
            <person name="Li C."/>
            <person name="Du R."/>
            <person name="Wang X."/>
            <person name="Sun T."/>
            <person name="Guo L."/>
            <person name="Liang H."/>
            <person name="Lu P."/>
            <person name="Wu Y."/>
            <person name="Zhang Z."/>
            <person name="Ro D.K."/>
            <person name="Shang Y."/>
            <person name="Huang S."/>
            <person name="Yan J."/>
        </authorList>
    </citation>
    <scope>NUCLEOTIDE SEQUENCE [LARGE SCALE GENOMIC DNA]</scope>
    <source>
        <strain evidence="1">Ta-2019</strain>
    </source>
</reference>
<dbReference type="Proteomes" id="UP000824469">
    <property type="component" value="Unassembled WGS sequence"/>
</dbReference>
<dbReference type="AlphaFoldDB" id="A0AA38FH65"/>
<protein>
    <submittedName>
        <fullName evidence="1">Uncharacterized protein</fullName>
    </submittedName>
</protein>